<name>A0A397WA36_9GLOM</name>
<comment type="caution">
    <text evidence="1">The sequence shown here is derived from an EMBL/GenBank/DDBJ whole genome shotgun (WGS) entry which is preliminary data.</text>
</comment>
<sequence length="152" mass="17654">MADCGYSEEIEVLINCTNLKTLRIKYCDYMIPMKILDNNKISTFDMVECQIDAQEVALILEKSGGLLQRLKFESEDEEFQKEPLLIKSFCPIITYLSIQWFGFSTQLVELIGSLKNLQFLSLWCDVVNMPKEELNIRIMQFSEYIAVNIAIF</sequence>
<dbReference type="SUPFAM" id="SSF52047">
    <property type="entry name" value="RNI-like"/>
    <property type="match status" value="1"/>
</dbReference>
<reference evidence="1 2" key="1">
    <citation type="submission" date="2018-06" db="EMBL/GenBank/DDBJ databases">
        <title>Comparative genomics reveals the genomic features of Rhizophagus irregularis, R. cerebriforme, R. diaphanum and Gigaspora rosea, and their symbiotic lifestyle signature.</title>
        <authorList>
            <person name="Morin E."/>
            <person name="San Clemente H."/>
            <person name="Chen E.C.H."/>
            <person name="De La Providencia I."/>
            <person name="Hainaut M."/>
            <person name="Kuo A."/>
            <person name="Kohler A."/>
            <person name="Murat C."/>
            <person name="Tang N."/>
            <person name="Roy S."/>
            <person name="Loubradou J."/>
            <person name="Henrissat B."/>
            <person name="Grigoriev I.V."/>
            <person name="Corradi N."/>
            <person name="Roux C."/>
            <person name="Martin F.M."/>
        </authorList>
    </citation>
    <scope>NUCLEOTIDE SEQUENCE [LARGE SCALE GENOMIC DNA]</scope>
    <source>
        <strain evidence="1 2">DAOM 194757</strain>
    </source>
</reference>
<gene>
    <name evidence="1" type="ORF">C2G38_2027728</name>
</gene>
<dbReference type="Gene3D" id="3.80.10.10">
    <property type="entry name" value="Ribonuclease Inhibitor"/>
    <property type="match status" value="1"/>
</dbReference>
<dbReference type="AlphaFoldDB" id="A0A397WA36"/>
<organism evidence="1 2">
    <name type="scientific">Gigaspora rosea</name>
    <dbReference type="NCBI Taxonomy" id="44941"/>
    <lineage>
        <taxon>Eukaryota</taxon>
        <taxon>Fungi</taxon>
        <taxon>Fungi incertae sedis</taxon>
        <taxon>Mucoromycota</taxon>
        <taxon>Glomeromycotina</taxon>
        <taxon>Glomeromycetes</taxon>
        <taxon>Diversisporales</taxon>
        <taxon>Gigasporaceae</taxon>
        <taxon>Gigaspora</taxon>
    </lineage>
</organism>
<dbReference type="OrthoDB" id="660555at2759"/>
<dbReference type="Proteomes" id="UP000266673">
    <property type="component" value="Unassembled WGS sequence"/>
</dbReference>
<proteinExistence type="predicted"/>
<protein>
    <recommendedName>
        <fullName evidence="3">F-box domain-containing protein</fullName>
    </recommendedName>
</protein>
<evidence type="ECO:0000313" key="1">
    <source>
        <dbReference type="EMBL" id="RIB29373.1"/>
    </source>
</evidence>
<accession>A0A397WA36</accession>
<keyword evidence="2" id="KW-1185">Reference proteome</keyword>
<dbReference type="EMBL" id="QKWP01000039">
    <property type="protein sequence ID" value="RIB29373.1"/>
    <property type="molecule type" value="Genomic_DNA"/>
</dbReference>
<dbReference type="InterPro" id="IPR032675">
    <property type="entry name" value="LRR_dom_sf"/>
</dbReference>
<evidence type="ECO:0008006" key="3">
    <source>
        <dbReference type="Google" id="ProtNLM"/>
    </source>
</evidence>
<evidence type="ECO:0000313" key="2">
    <source>
        <dbReference type="Proteomes" id="UP000266673"/>
    </source>
</evidence>